<comment type="caution">
    <text evidence="16">The sequence shown here is derived from an EMBL/GenBank/DDBJ whole genome shotgun (WGS) entry which is preliminary data.</text>
</comment>
<dbReference type="GO" id="GO:0061710">
    <property type="term" value="F:L-threonylcarbamoyladenylate synthase"/>
    <property type="evidence" value="ECO:0007669"/>
    <property type="project" value="UniProtKB-EC"/>
</dbReference>
<dbReference type="GO" id="GO:0006450">
    <property type="term" value="P:regulation of translational fidelity"/>
    <property type="evidence" value="ECO:0007669"/>
    <property type="project" value="TreeGrafter"/>
</dbReference>
<dbReference type="PANTHER" id="PTHR17490:SF16">
    <property type="entry name" value="THREONYLCARBAMOYL-AMP SYNTHASE"/>
    <property type="match status" value="1"/>
</dbReference>
<dbReference type="OrthoDB" id="9814580at2"/>
<feature type="binding site" evidence="14">
    <location>
        <position position="194"/>
    </location>
    <ligand>
        <name>ATP</name>
        <dbReference type="ChEBI" id="CHEBI:30616"/>
    </ligand>
</feature>
<dbReference type="GO" id="GO:0008033">
    <property type="term" value="P:tRNA processing"/>
    <property type="evidence" value="ECO:0007669"/>
    <property type="project" value="UniProtKB-KW"/>
</dbReference>
<proteinExistence type="inferred from homology"/>
<organism evidence="16 17">
    <name type="scientific">Vagococcus vulneris</name>
    <dbReference type="NCBI Taxonomy" id="1977869"/>
    <lineage>
        <taxon>Bacteria</taxon>
        <taxon>Bacillati</taxon>
        <taxon>Bacillota</taxon>
        <taxon>Bacilli</taxon>
        <taxon>Lactobacillales</taxon>
        <taxon>Enterococcaceae</taxon>
        <taxon>Vagococcus</taxon>
    </lineage>
</organism>
<dbReference type="InterPro" id="IPR050156">
    <property type="entry name" value="TC-AMP_synthase_SUA5"/>
</dbReference>
<dbReference type="Proteomes" id="UP000287857">
    <property type="component" value="Unassembled WGS sequence"/>
</dbReference>
<evidence type="ECO:0000256" key="2">
    <source>
        <dbReference type="ARBA" id="ARBA00007663"/>
    </source>
</evidence>
<dbReference type="InterPro" id="IPR017945">
    <property type="entry name" value="DHBP_synth_RibB-like_a/b_dom"/>
</dbReference>
<evidence type="ECO:0000256" key="3">
    <source>
        <dbReference type="ARBA" id="ARBA00012584"/>
    </source>
</evidence>
<reference evidence="16 17" key="1">
    <citation type="submission" date="2017-05" db="EMBL/GenBank/DDBJ databases">
        <title>Vagococcus spp. assemblies.</title>
        <authorList>
            <person name="Gulvik C.A."/>
        </authorList>
    </citation>
    <scope>NUCLEOTIDE SEQUENCE [LARGE SCALE GENOMIC DNA]</scope>
    <source>
        <strain evidence="16 17">SS1995</strain>
    </source>
</reference>
<feature type="binding site" evidence="14">
    <location>
        <position position="148"/>
    </location>
    <ligand>
        <name>ATP</name>
        <dbReference type="ChEBI" id="CHEBI:30616"/>
    </ligand>
</feature>
<dbReference type="EC" id="2.7.7.87" evidence="3 13"/>
<dbReference type="GO" id="GO:0005524">
    <property type="term" value="F:ATP binding"/>
    <property type="evidence" value="ECO:0007669"/>
    <property type="project" value="UniProtKB-UniRule"/>
</dbReference>
<keyword evidence="10 13" id="KW-0067">ATP-binding</keyword>
<comment type="function">
    <text evidence="13">Required for the formation of a threonylcarbamoyl group on adenosine at position 37 (t(6)A37) in tRNAs that read codons beginning with adenine.</text>
</comment>
<dbReference type="NCBIfam" id="TIGR00057">
    <property type="entry name" value="L-threonylcarbamoyladenylate synthase"/>
    <property type="match status" value="1"/>
</dbReference>
<evidence type="ECO:0000256" key="4">
    <source>
        <dbReference type="ARBA" id="ARBA00015492"/>
    </source>
</evidence>
<comment type="subcellular location">
    <subcellularLocation>
        <location evidence="1 13">Cytoplasm</location>
    </subcellularLocation>
</comment>
<dbReference type="Pfam" id="PF03481">
    <property type="entry name" value="Sua5_C"/>
    <property type="match status" value="1"/>
</dbReference>
<dbReference type="InterPro" id="IPR010923">
    <property type="entry name" value="T(6)A37_SUA5"/>
</dbReference>
<dbReference type="RefSeq" id="WP_125984337.1">
    <property type="nucleotide sequence ID" value="NZ_NGJS01000012.1"/>
</dbReference>
<evidence type="ECO:0000256" key="8">
    <source>
        <dbReference type="ARBA" id="ARBA00022695"/>
    </source>
</evidence>
<feature type="domain" description="YrdC-like" evidence="15">
    <location>
        <begin position="8"/>
        <end position="198"/>
    </location>
</feature>
<dbReference type="Gene3D" id="3.40.50.11030">
    <property type="entry name" value="Threonylcarbamoyl-AMP synthase, C-terminal domain"/>
    <property type="match status" value="1"/>
</dbReference>
<dbReference type="GO" id="GO:0000049">
    <property type="term" value="F:tRNA binding"/>
    <property type="evidence" value="ECO:0007669"/>
    <property type="project" value="TreeGrafter"/>
</dbReference>
<comment type="catalytic activity">
    <reaction evidence="12 13">
        <text>L-threonine + hydrogencarbonate + ATP = L-threonylcarbamoyladenylate + diphosphate + H2O</text>
        <dbReference type="Rhea" id="RHEA:36407"/>
        <dbReference type="ChEBI" id="CHEBI:15377"/>
        <dbReference type="ChEBI" id="CHEBI:17544"/>
        <dbReference type="ChEBI" id="CHEBI:30616"/>
        <dbReference type="ChEBI" id="CHEBI:33019"/>
        <dbReference type="ChEBI" id="CHEBI:57926"/>
        <dbReference type="ChEBI" id="CHEBI:73682"/>
        <dbReference type="EC" id="2.7.7.87"/>
    </reaction>
</comment>
<dbReference type="PANTHER" id="PTHR17490">
    <property type="entry name" value="SUA5"/>
    <property type="match status" value="1"/>
</dbReference>
<feature type="binding site" evidence="14">
    <location>
        <position position="233"/>
    </location>
    <ligand>
        <name>ATP</name>
        <dbReference type="ChEBI" id="CHEBI:30616"/>
    </ligand>
</feature>
<sequence>MQTKILKLNDMNDAVKAIQAGQLIAFPTETVYGLGADALNEDAVKAVYAAKGRPSDNPLIVHVSSESELIPFVKEISADAQKLMDTFWPGPLTLIFKLKDENSLPKAVTGGLETAAFRMPDKEVTRDLIKQSGRVLVGPSANSSGKPSPTQASHVLDDLFGKIYGVIDDGPCRVGVESTVIDVSAVTALPTILRPGVITKEQIETEIGPVLIDKHLIDQQEVPKSPGMKYKHYSPDTPVIMIDTLSEKVWLDCVEKLSQHNKAIGILAHGDLVNKLYSSADVATFKLSVDEKSVSEAAKNLFAGLRYLDRLKPNLDVILAEVYPEVDEGTAYMNRLNKAAGGKVYSTKEIENL</sequence>
<feature type="binding site" evidence="14">
    <location>
        <position position="178"/>
    </location>
    <ligand>
        <name>L-threonine</name>
        <dbReference type="ChEBI" id="CHEBI:57926"/>
    </ligand>
</feature>
<keyword evidence="8 13" id="KW-0548">Nucleotidyltransferase</keyword>
<feature type="binding site" evidence="14">
    <location>
        <position position="118"/>
    </location>
    <ligand>
        <name>ATP</name>
        <dbReference type="ChEBI" id="CHEBI:30616"/>
    </ligand>
</feature>
<keyword evidence="9 13" id="KW-0547">Nucleotide-binding</keyword>
<evidence type="ECO:0000256" key="9">
    <source>
        <dbReference type="ARBA" id="ARBA00022741"/>
    </source>
</evidence>
<feature type="binding site" evidence="14">
    <location>
        <position position="140"/>
    </location>
    <ligand>
        <name>ATP</name>
        <dbReference type="ChEBI" id="CHEBI:30616"/>
    </ligand>
</feature>
<evidence type="ECO:0000256" key="13">
    <source>
        <dbReference type="PIRNR" id="PIRNR004930"/>
    </source>
</evidence>
<evidence type="ECO:0000256" key="1">
    <source>
        <dbReference type="ARBA" id="ARBA00004496"/>
    </source>
</evidence>
<keyword evidence="5 13" id="KW-0963">Cytoplasm</keyword>
<dbReference type="Gene3D" id="3.90.870.10">
    <property type="entry name" value="DHBP synthase"/>
    <property type="match status" value="1"/>
</dbReference>
<feature type="binding site" evidence="14">
    <location>
        <position position="114"/>
    </location>
    <ligand>
        <name>ATP</name>
        <dbReference type="ChEBI" id="CHEBI:30616"/>
    </ligand>
</feature>
<dbReference type="SUPFAM" id="SSF55821">
    <property type="entry name" value="YrdC/RibB"/>
    <property type="match status" value="1"/>
</dbReference>
<keyword evidence="7 13" id="KW-0819">tRNA processing</keyword>
<evidence type="ECO:0000256" key="12">
    <source>
        <dbReference type="ARBA" id="ARBA00048366"/>
    </source>
</evidence>
<dbReference type="PIRSF" id="PIRSF004930">
    <property type="entry name" value="Tln_factor_SUA5"/>
    <property type="match status" value="1"/>
</dbReference>
<evidence type="ECO:0000313" key="16">
    <source>
        <dbReference type="EMBL" id="RST98214.1"/>
    </source>
</evidence>
<evidence type="ECO:0000256" key="5">
    <source>
        <dbReference type="ARBA" id="ARBA00022490"/>
    </source>
</evidence>
<evidence type="ECO:0000259" key="15">
    <source>
        <dbReference type="PROSITE" id="PS51163"/>
    </source>
</evidence>
<keyword evidence="17" id="KW-1185">Reference proteome</keyword>
<gene>
    <name evidence="16" type="ORF">CBF37_08575</name>
</gene>
<protein>
    <recommendedName>
        <fullName evidence="4 13">Threonylcarbamoyl-AMP synthase</fullName>
        <shortName evidence="13">TC-AMP synthase</shortName>
        <ecNumber evidence="3 13">2.7.7.87</ecNumber>
    </recommendedName>
    <alternativeName>
        <fullName evidence="11 13">L-threonylcarbamoyladenylate synthase</fullName>
    </alternativeName>
</protein>
<dbReference type="PROSITE" id="PS51163">
    <property type="entry name" value="YRDC"/>
    <property type="match status" value="1"/>
</dbReference>
<feature type="binding site" evidence="14">
    <location>
        <position position="57"/>
    </location>
    <ligand>
        <name>ATP</name>
        <dbReference type="ChEBI" id="CHEBI:30616"/>
    </ligand>
</feature>
<accession>A0A429ZWQ4</accession>
<dbReference type="GO" id="GO:0003725">
    <property type="term" value="F:double-stranded RNA binding"/>
    <property type="evidence" value="ECO:0007669"/>
    <property type="project" value="UniProtKB-UniRule"/>
</dbReference>
<evidence type="ECO:0000256" key="10">
    <source>
        <dbReference type="ARBA" id="ARBA00022840"/>
    </source>
</evidence>
<dbReference type="EMBL" id="NGJS01000012">
    <property type="protein sequence ID" value="RST98214.1"/>
    <property type="molecule type" value="Genomic_DNA"/>
</dbReference>
<evidence type="ECO:0000256" key="7">
    <source>
        <dbReference type="ARBA" id="ARBA00022694"/>
    </source>
</evidence>
<dbReference type="GO" id="GO:0005737">
    <property type="term" value="C:cytoplasm"/>
    <property type="evidence" value="ECO:0007669"/>
    <property type="project" value="UniProtKB-SubCell"/>
</dbReference>
<dbReference type="FunFam" id="3.90.870.10:FF:000009">
    <property type="entry name" value="Threonylcarbamoyl-AMP synthase, putative"/>
    <property type="match status" value="1"/>
</dbReference>
<feature type="binding site" evidence="14">
    <location>
        <position position="30"/>
    </location>
    <ligand>
        <name>L-threonine</name>
        <dbReference type="ChEBI" id="CHEBI:57926"/>
    </ligand>
</feature>
<keyword evidence="6 13" id="KW-0808">Transferase</keyword>
<feature type="binding site" evidence="14">
    <location>
        <position position="62"/>
    </location>
    <ligand>
        <name>L-threonine</name>
        <dbReference type="ChEBI" id="CHEBI:57926"/>
    </ligand>
</feature>
<evidence type="ECO:0000313" key="17">
    <source>
        <dbReference type="Proteomes" id="UP000287857"/>
    </source>
</evidence>
<dbReference type="InterPro" id="IPR005145">
    <property type="entry name" value="Sua5_C"/>
</dbReference>
<evidence type="ECO:0000256" key="14">
    <source>
        <dbReference type="PIRSR" id="PIRSR004930-1"/>
    </source>
</evidence>
<comment type="similarity">
    <text evidence="2 13">Belongs to the SUA5 family.</text>
</comment>
<feature type="binding site" evidence="14">
    <location>
        <position position="53"/>
    </location>
    <ligand>
        <name>ATP</name>
        <dbReference type="ChEBI" id="CHEBI:30616"/>
    </ligand>
</feature>
<dbReference type="AlphaFoldDB" id="A0A429ZWQ4"/>
<evidence type="ECO:0000256" key="11">
    <source>
        <dbReference type="ARBA" id="ARBA00029774"/>
    </source>
</evidence>
<dbReference type="InterPro" id="IPR006070">
    <property type="entry name" value="Sua5-like_dom"/>
</dbReference>
<dbReference type="InterPro" id="IPR038385">
    <property type="entry name" value="Sua5/YwlC_C"/>
</dbReference>
<dbReference type="Pfam" id="PF01300">
    <property type="entry name" value="Sua5_yciO_yrdC"/>
    <property type="match status" value="1"/>
</dbReference>
<evidence type="ECO:0000256" key="6">
    <source>
        <dbReference type="ARBA" id="ARBA00022679"/>
    </source>
</evidence>
<name>A0A429ZWQ4_9ENTE</name>